<dbReference type="SUPFAM" id="SSF55486">
    <property type="entry name" value="Metalloproteases ('zincins'), catalytic domain"/>
    <property type="match status" value="1"/>
</dbReference>
<keyword evidence="1" id="KW-0732">Signal</keyword>
<accession>A0A7W7FQL6</accession>
<protein>
    <submittedName>
        <fullName evidence="2">Flp pilus assembly protein TadG</fullName>
    </submittedName>
</protein>
<name>A0A7W7FQL6_9PSEU</name>
<dbReference type="RefSeq" id="WP_185000292.1">
    <property type="nucleotide sequence ID" value="NZ_BAAAUI010000011.1"/>
</dbReference>
<proteinExistence type="predicted"/>
<evidence type="ECO:0000313" key="2">
    <source>
        <dbReference type="EMBL" id="MBB4674257.1"/>
    </source>
</evidence>
<feature type="chain" id="PRO_5031565521" evidence="1">
    <location>
        <begin position="30"/>
        <end position="444"/>
    </location>
</feature>
<comment type="caution">
    <text evidence="2">The sequence shown here is derived from an EMBL/GenBank/DDBJ whole genome shotgun (WGS) entry which is preliminary data.</text>
</comment>
<sequence>MRQRRTWAAMALALLVGGIGLVLANPAQAVPVRGQTGWSVLLCKFKDKAQEPQNPQFFRDFLTQDGAGQGGLADYFADQSRGRVTLHGSTVRGWYTMPFTLEQQRPKNRWDKIQDCVNTAASNGYTVPAGHRIIAILNDWVDSGAAGDRVLLDPGAWNVGFAAHEMLHGYGLGHSFSDDPTYRNVEWAQIGEYDNPWDIQSAMNIHTFQTARFGTSAVGLNGYFRDKLGWLSRDRVFTLGADGVRTRTITLSALETPGTAGTQLLRIPFDANDPYRYYTVEFRKKTGWSAGIPADIVMLNEVRNGTPYLLRTRGGDRHPVQSLDANGVSVRINGVSGNTATVTVSTNTVQGNTYGPNACKSGWVWRDADQQDYVCVSHAVRQQNATDNNLANTRWYNGPYGPHTCVQGFVWRDAWPGDDVCVTPANRQQARNDNAAAHSRIERP</sequence>
<reference evidence="2 3" key="1">
    <citation type="submission" date="2020-08" db="EMBL/GenBank/DDBJ databases">
        <title>Sequencing the genomes of 1000 actinobacteria strains.</title>
        <authorList>
            <person name="Klenk H.-P."/>
        </authorList>
    </citation>
    <scope>NUCLEOTIDE SEQUENCE [LARGE SCALE GENOMIC DNA]</scope>
    <source>
        <strain evidence="2 3">DSM 44230</strain>
    </source>
</reference>
<keyword evidence="3" id="KW-1185">Reference proteome</keyword>
<feature type="signal peptide" evidence="1">
    <location>
        <begin position="1"/>
        <end position="29"/>
    </location>
</feature>
<dbReference type="Proteomes" id="UP000533598">
    <property type="component" value="Unassembled WGS sequence"/>
</dbReference>
<evidence type="ECO:0000313" key="3">
    <source>
        <dbReference type="Proteomes" id="UP000533598"/>
    </source>
</evidence>
<dbReference type="AlphaFoldDB" id="A0A7W7FQL6"/>
<evidence type="ECO:0000256" key="1">
    <source>
        <dbReference type="SAM" id="SignalP"/>
    </source>
</evidence>
<gene>
    <name evidence="2" type="ORF">HNR67_000375</name>
</gene>
<dbReference type="EMBL" id="JACHMH010000001">
    <property type="protein sequence ID" value="MBB4674257.1"/>
    <property type="molecule type" value="Genomic_DNA"/>
</dbReference>
<organism evidence="2 3">
    <name type="scientific">Crossiella cryophila</name>
    <dbReference type="NCBI Taxonomy" id="43355"/>
    <lineage>
        <taxon>Bacteria</taxon>
        <taxon>Bacillati</taxon>
        <taxon>Actinomycetota</taxon>
        <taxon>Actinomycetes</taxon>
        <taxon>Pseudonocardiales</taxon>
        <taxon>Pseudonocardiaceae</taxon>
        <taxon>Crossiella</taxon>
    </lineage>
</organism>